<dbReference type="SUPFAM" id="SSF57180">
    <property type="entry name" value="Cellulose-binding domain"/>
    <property type="match status" value="1"/>
</dbReference>
<dbReference type="InterPro" id="IPR036514">
    <property type="entry name" value="SGNH_hydro_sf"/>
</dbReference>
<dbReference type="InterPro" id="IPR035971">
    <property type="entry name" value="CBD_sf"/>
</dbReference>
<dbReference type="PANTHER" id="PTHR45642:SF139">
    <property type="entry name" value="SGNH HYDROLASE-TYPE ESTERASE DOMAIN-CONTAINING PROTEIN"/>
    <property type="match status" value="1"/>
</dbReference>
<dbReference type="SUPFAM" id="SSF52266">
    <property type="entry name" value="SGNH hydrolase"/>
    <property type="match status" value="1"/>
</dbReference>
<dbReference type="PROSITE" id="PS51164">
    <property type="entry name" value="CBM1_2"/>
    <property type="match status" value="1"/>
</dbReference>
<dbReference type="CDD" id="cd01846">
    <property type="entry name" value="fatty_acyltransferase_like"/>
    <property type="match status" value="1"/>
</dbReference>
<evidence type="ECO:0000313" key="4">
    <source>
        <dbReference type="Proteomes" id="UP001556367"/>
    </source>
</evidence>
<accession>A0ABR3JK67</accession>
<dbReference type="InterPro" id="IPR050592">
    <property type="entry name" value="GDSL_lipolytic_enzyme"/>
</dbReference>
<organism evidence="3 4">
    <name type="scientific">Hohenbuehelia grisea</name>
    <dbReference type="NCBI Taxonomy" id="104357"/>
    <lineage>
        <taxon>Eukaryota</taxon>
        <taxon>Fungi</taxon>
        <taxon>Dikarya</taxon>
        <taxon>Basidiomycota</taxon>
        <taxon>Agaricomycotina</taxon>
        <taxon>Agaricomycetes</taxon>
        <taxon>Agaricomycetidae</taxon>
        <taxon>Agaricales</taxon>
        <taxon>Pleurotineae</taxon>
        <taxon>Pleurotaceae</taxon>
        <taxon>Hohenbuehelia</taxon>
    </lineage>
</organism>
<dbReference type="EMBL" id="JASNQZ010000006">
    <property type="protein sequence ID" value="KAL0955540.1"/>
    <property type="molecule type" value="Genomic_DNA"/>
</dbReference>
<dbReference type="InterPro" id="IPR001087">
    <property type="entry name" value="GDSL"/>
</dbReference>
<dbReference type="InterPro" id="IPR000254">
    <property type="entry name" value="CBD"/>
</dbReference>
<keyword evidence="4" id="KW-1185">Reference proteome</keyword>
<sequence>MRYLNLDQALDMRRSLTFVVSAIVCAVSAQQPTWAQCGGIGWSGGTTCTPGNTCTKLNDYYFQCLPGAAPSSQPTTPPPSTSPTTSAGPVPTVTANWWFSFGDSYTQTGFNPSGALPSTGNPIGNPAYPGNTATGGQNWVGYDTTVFNKSLVLTYNYAYGGATIDAKLVPPFSSSVVSLTDQVNQFLNGAGKKPASSPWTSDNSLFSIWIGINDIGSTYSQSGDRAAFSDTLLNAEFALVQKLVSNDDIFFVFVTNMPPTVYLSDVGARNFLFVNVPPVDRSPLMISQGANAQSTEKTVILGFNSKLAAKIDAFKASHAGVQTWLWDSNAAFTTILNSPRTYGFNDATSVGTGSGNFWGDVYHPSSAAHKIFGQQVADVRAGTIW</sequence>
<dbReference type="Pfam" id="PF00734">
    <property type="entry name" value="CBM_1"/>
    <property type="match status" value="1"/>
</dbReference>
<evidence type="ECO:0000259" key="2">
    <source>
        <dbReference type="PROSITE" id="PS51164"/>
    </source>
</evidence>
<reference evidence="4" key="1">
    <citation type="submission" date="2024-06" db="EMBL/GenBank/DDBJ databases">
        <title>Multi-omics analyses provide insights into the biosynthesis of the anticancer antibiotic pleurotin in Hohenbuehelia grisea.</title>
        <authorList>
            <person name="Weaver J.A."/>
            <person name="Alberti F."/>
        </authorList>
    </citation>
    <scope>NUCLEOTIDE SEQUENCE [LARGE SCALE GENOMIC DNA]</scope>
    <source>
        <strain evidence="4">T-177</strain>
    </source>
</reference>
<evidence type="ECO:0000313" key="3">
    <source>
        <dbReference type="EMBL" id="KAL0955540.1"/>
    </source>
</evidence>
<dbReference type="Pfam" id="PF00657">
    <property type="entry name" value="Lipase_GDSL"/>
    <property type="match status" value="1"/>
</dbReference>
<proteinExistence type="predicted"/>
<dbReference type="Gene3D" id="3.40.50.1110">
    <property type="entry name" value="SGNH hydrolase"/>
    <property type="match status" value="1"/>
</dbReference>
<evidence type="ECO:0000256" key="1">
    <source>
        <dbReference type="ARBA" id="ARBA00022729"/>
    </source>
</evidence>
<dbReference type="PROSITE" id="PS00562">
    <property type="entry name" value="CBM1_1"/>
    <property type="match status" value="1"/>
</dbReference>
<feature type="domain" description="CBM1" evidence="2">
    <location>
        <begin position="29"/>
        <end position="65"/>
    </location>
</feature>
<comment type="caution">
    <text evidence="3">The sequence shown here is derived from an EMBL/GenBank/DDBJ whole genome shotgun (WGS) entry which is preliminary data.</text>
</comment>
<keyword evidence="1" id="KW-0732">Signal</keyword>
<dbReference type="Proteomes" id="UP001556367">
    <property type="component" value="Unassembled WGS sequence"/>
</dbReference>
<protein>
    <recommendedName>
        <fullName evidence="2">CBM1 domain-containing protein</fullName>
    </recommendedName>
</protein>
<dbReference type="SMART" id="SM00236">
    <property type="entry name" value="fCBD"/>
    <property type="match status" value="1"/>
</dbReference>
<name>A0ABR3JK67_9AGAR</name>
<dbReference type="PANTHER" id="PTHR45642">
    <property type="entry name" value="GDSL ESTERASE/LIPASE EXL3"/>
    <property type="match status" value="1"/>
</dbReference>
<gene>
    <name evidence="3" type="ORF">HGRIS_001776</name>
</gene>